<evidence type="ECO:0000256" key="7">
    <source>
        <dbReference type="SAM" id="Phobius"/>
    </source>
</evidence>
<dbReference type="InterPro" id="IPR000060">
    <property type="entry name" value="BCCT_transptr"/>
</dbReference>
<feature type="transmembrane region" description="Helical" evidence="7">
    <location>
        <begin position="139"/>
        <end position="162"/>
    </location>
</feature>
<evidence type="ECO:0000256" key="6">
    <source>
        <dbReference type="ARBA" id="ARBA00023136"/>
    </source>
</evidence>
<evidence type="ECO:0000256" key="3">
    <source>
        <dbReference type="ARBA" id="ARBA00022475"/>
    </source>
</evidence>
<evidence type="ECO:0000256" key="2">
    <source>
        <dbReference type="ARBA" id="ARBA00022448"/>
    </source>
</evidence>
<feature type="transmembrane region" description="Helical" evidence="7">
    <location>
        <begin position="450"/>
        <end position="466"/>
    </location>
</feature>
<organism evidence="8">
    <name type="scientific">marine metagenome</name>
    <dbReference type="NCBI Taxonomy" id="408172"/>
    <lineage>
        <taxon>unclassified sequences</taxon>
        <taxon>metagenomes</taxon>
        <taxon>ecological metagenomes</taxon>
    </lineage>
</organism>
<feature type="transmembrane region" description="Helical" evidence="7">
    <location>
        <begin position="347"/>
        <end position="366"/>
    </location>
</feature>
<keyword evidence="5 7" id="KW-1133">Transmembrane helix</keyword>
<accession>A0A381P345</accession>
<keyword evidence="2" id="KW-0813">Transport</keyword>
<dbReference type="PANTHER" id="PTHR30047:SF11">
    <property type="entry name" value="L-CARNITINE_GAMMA-BUTYROBETAINE ANTIPORTER"/>
    <property type="match status" value="1"/>
</dbReference>
<evidence type="ECO:0000256" key="1">
    <source>
        <dbReference type="ARBA" id="ARBA00004651"/>
    </source>
</evidence>
<feature type="transmembrane region" description="Helical" evidence="7">
    <location>
        <begin position="51"/>
        <end position="70"/>
    </location>
</feature>
<reference evidence="8" key="1">
    <citation type="submission" date="2018-05" db="EMBL/GenBank/DDBJ databases">
        <authorList>
            <person name="Lanie J.A."/>
            <person name="Ng W.-L."/>
            <person name="Kazmierczak K.M."/>
            <person name="Andrzejewski T.M."/>
            <person name="Davidsen T.M."/>
            <person name="Wayne K.J."/>
            <person name="Tettelin H."/>
            <person name="Glass J.I."/>
            <person name="Rusch D."/>
            <person name="Podicherti R."/>
            <person name="Tsui H.-C.T."/>
            <person name="Winkler M.E."/>
        </authorList>
    </citation>
    <scope>NUCLEOTIDE SEQUENCE</scope>
</reference>
<dbReference type="GO" id="GO:0005886">
    <property type="term" value="C:plasma membrane"/>
    <property type="evidence" value="ECO:0007669"/>
    <property type="project" value="UniProtKB-SubCell"/>
</dbReference>
<feature type="transmembrane region" description="Helical" evidence="7">
    <location>
        <begin position="12"/>
        <end position="31"/>
    </location>
</feature>
<dbReference type="Pfam" id="PF02028">
    <property type="entry name" value="BCCT"/>
    <property type="match status" value="1"/>
</dbReference>
<feature type="transmembrane region" description="Helical" evidence="7">
    <location>
        <begin position="318"/>
        <end position="335"/>
    </location>
</feature>
<keyword evidence="3" id="KW-1003">Cell membrane</keyword>
<evidence type="ECO:0000313" key="8">
    <source>
        <dbReference type="EMBL" id="SUZ60648.1"/>
    </source>
</evidence>
<keyword evidence="4 7" id="KW-0812">Transmembrane</keyword>
<dbReference type="AlphaFoldDB" id="A0A381P345"/>
<evidence type="ECO:0000256" key="5">
    <source>
        <dbReference type="ARBA" id="ARBA00022989"/>
    </source>
</evidence>
<feature type="transmembrane region" description="Helical" evidence="7">
    <location>
        <begin position="263"/>
        <end position="283"/>
    </location>
</feature>
<sequence>MTEPKPTVDRLLFSGCVLLIAVVCLSIAVVPDRAAAVVGTAYQWIAGQFGLAYQWMTIGATVVLAVLAFGRHGRLQLGGESSRPAFSTWSWMGMLFCAGIGAGLLYWSTIEWAVYLDSPPFGLVPNSSGAWEWAPTYGIFHWGLSAWCLYCLPTVAIAVPYYQRRIPFLRLSTSLVGLFGDDIVRRPLGRVVDFIFIIALVGGTGTSLGLATPMIGACISQLMGIEETFLIDTGVVGIAVVLFAGSVYVGLDRGIKRLSDLNVGLAGAFLLFVLIAGPTVFILKVGTNSIGLMLQEFIRMNTWTDPILKTGFVEDWSVFYWAWWIAYGPFMGLFVTRISKGRTLRQLIVGMVGFGTLGCAVFYVVVGNTAMWMDMAGLVDVRTLINQGQNGTAIAQIMAALPLQPLPLIAFIVMAWIFVATTYDSASYAIASSATRDLSDGLNPAQWHRVFWAFALAVLPITLMILDDLRAVKSAVLVVSLPLLAIGVIMTISLFRTLKANAEH</sequence>
<feature type="transmembrane region" description="Helical" evidence="7">
    <location>
        <begin position="472"/>
        <end position="495"/>
    </location>
</feature>
<feature type="transmembrane region" description="Helical" evidence="7">
    <location>
        <begin position="408"/>
        <end position="430"/>
    </location>
</feature>
<dbReference type="PANTHER" id="PTHR30047">
    <property type="entry name" value="HIGH-AFFINITY CHOLINE TRANSPORT PROTEIN-RELATED"/>
    <property type="match status" value="1"/>
</dbReference>
<comment type="subcellular location">
    <subcellularLocation>
        <location evidence="1">Cell membrane</location>
        <topology evidence="1">Multi-pass membrane protein</topology>
    </subcellularLocation>
</comment>
<evidence type="ECO:0008006" key="9">
    <source>
        <dbReference type="Google" id="ProtNLM"/>
    </source>
</evidence>
<feature type="transmembrane region" description="Helical" evidence="7">
    <location>
        <begin position="229"/>
        <end position="251"/>
    </location>
</feature>
<gene>
    <name evidence="8" type="ORF">METZ01_LOCUS13502</name>
</gene>
<proteinExistence type="predicted"/>
<feature type="transmembrane region" description="Helical" evidence="7">
    <location>
        <begin position="194"/>
        <end position="223"/>
    </location>
</feature>
<dbReference type="NCBIfam" id="TIGR00842">
    <property type="entry name" value="bcct"/>
    <property type="match status" value="1"/>
</dbReference>
<dbReference type="EMBL" id="UINC01000756">
    <property type="protein sequence ID" value="SUZ60648.1"/>
    <property type="molecule type" value="Genomic_DNA"/>
</dbReference>
<evidence type="ECO:0000256" key="4">
    <source>
        <dbReference type="ARBA" id="ARBA00022692"/>
    </source>
</evidence>
<keyword evidence="6 7" id="KW-0472">Membrane</keyword>
<protein>
    <recommendedName>
        <fullName evidence="9">BCCT family transporter</fullName>
    </recommendedName>
</protein>
<feature type="transmembrane region" description="Helical" evidence="7">
    <location>
        <begin position="91"/>
        <end position="110"/>
    </location>
</feature>
<name>A0A381P345_9ZZZZ</name>
<dbReference type="GO" id="GO:0022857">
    <property type="term" value="F:transmembrane transporter activity"/>
    <property type="evidence" value="ECO:0007669"/>
    <property type="project" value="InterPro"/>
</dbReference>